<keyword evidence="2" id="KW-1185">Reference proteome</keyword>
<dbReference type="PaxDb" id="6239-F58D2.4"/>
<evidence type="ECO:0000313" key="3">
    <source>
        <dbReference type="WormBase" id="F58D2.4"/>
    </source>
</evidence>
<sequence length="102" mass="10780">MTSLDVLKEAHRAIHQHTSVACIFPVRALGNPSEAVRESQELGSISNCQSFTHRTKADSVFILHANFHSLLGDGCGHVGHANIRDGGVAGPVNEEAGVPNAD</sequence>
<evidence type="ECO:0000313" key="2">
    <source>
        <dbReference type="Proteomes" id="UP000001940"/>
    </source>
</evidence>
<evidence type="ECO:0000313" key="1">
    <source>
        <dbReference type="EMBL" id="CAX65061.2"/>
    </source>
</evidence>
<dbReference type="Bgee" id="WBGene00185077">
    <property type="expression patterns" value="Expressed in embryo and 3 other cell types or tissues"/>
</dbReference>
<dbReference type="AGR" id="WB:WBGene00185077"/>
<dbReference type="HOGENOM" id="CLU_2279981_0_0_1"/>
<name>C1P649_CAEEL</name>
<reference evidence="1 2" key="1">
    <citation type="journal article" date="1998" name="Science">
        <title>Genome sequence of the nematode C. elegans: a platform for investigating biology.</title>
        <authorList>
            <consortium name="The C. elegans sequencing consortium"/>
            <person name="Sulson J.E."/>
            <person name="Waterston R."/>
        </authorList>
    </citation>
    <scope>NUCLEOTIDE SEQUENCE [LARGE SCALE GENOMIC DNA]</scope>
    <source>
        <strain evidence="1 2">Bristol N2</strain>
    </source>
</reference>
<dbReference type="CTD" id="13198827"/>
<dbReference type="RefSeq" id="NP_001255706.1">
    <property type="nucleotide sequence ID" value="NM_001268777.1"/>
</dbReference>
<dbReference type="STRING" id="6239.F58D2.4.1"/>
<dbReference type="AlphaFoldDB" id="C1P649"/>
<organism evidence="1 2">
    <name type="scientific">Caenorhabditis elegans</name>
    <dbReference type="NCBI Taxonomy" id="6239"/>
    <lineage>
        <taxon>Eukaryota</taxon>
        <taxon>Metazoa</taxon>
        <taxon>Ecdysozoa</taxon>
        <taxon>Nematoda</taxon>
        <taxon>Chromadorea</taxon>
        <taxon>Rhabditida</taxon>
        <taxon>Rhabditina</taxon>
        <taxon>Rhabditomorpha</taxon>
        <taxon>Rhabditoidea</taxon>
        <taxon>Rhabditidae</taxon>
        <taxon>Peloderinae</taxon>
        <taxon>Caenorhabditis</taxon>
    </lineage>
</organism>
<dbReference type="InParanoid" id="C1P649"/>
<dbReference type="Proteomes" id="UP000001940">
    <property type="component" value="Chromosome IV"/>
</dbReference>
<dbReference type="GeneID" id="13198827"/>
<protein>
    <submittedName>
        <fullName evidence="1">Uncharacterized protein</fullName>
    </submittedName>
</protein>
<dbReference type="WormBase" id="F58D2.4">
    <property type="protein sequence ID" value="CE44990"/>
    <property type="gene ID" value="WBGene00185077"/>
</dbReference>
<gene>
    <name evidence="1" type="ORF">CELE_F58D2.4</name>
    <name evidence="1 3" type="ORF">F58D2.4</name>
</gene>
<dbReference type="EMBL" id="BX284604">
    <property type="protein sequence ID" value="CAX65061.2"/>
    <property type="molecule type" value="Genomic_DNA"/>
</dbReference>
<proteinExistence type="predicted"/>
<dbReference type="KEGG" id="cel:CELE_F58D2.4"/>
<accession>C1P649</accession>